<evidence type="ECO:0000313" key="2">
    <source>
        <dbReference type="EnsemblPlants" id="ONIVA04G04100.1"/>
    </source>
</evidence>
<keyword evidence="3" id="KW-1185">Reference proteome</keyword>
<reference evidence="2" key="1">
    <citation type="submission" date="2015-04" db="UniProtKB">
        <authorList>
            <consortium name="EnsemblPlants"/>
        </authorList>
    </citation>
    <scope>IDENTIFICATION</scope>
    <source>
        <strain evidence="2">SL10</strain>
    </source>
</reference>
<evidence type="ECO:0000256" key="1">
    <source>
        <dbReference type="SAM" id="MobiDB-lite"/>
    </source>
</evidence>
<dbReference type="Gramene" id="ONIVA04G04100.1">
    <property type="protein sequence ID" value="ONIVA04G04100.1"/>
    <property type="gene ID" value="ONIVA04G04100"/>
</dbReference>
<name>A0A0E0GYC5_ORYNI</name>
<organism evidence="2">
    <name type="scientific">Oryza nivara</name>
    <name type="common">Indian wild rice</name>
    <name type="synonym">Oryza sativa f. spontanea</name>
    <dbReference type="NCBI Taxonomy" id="4536"/>
    <lineage>
        <taxon>Eukaryota</taxon>
        <taxon>Viridiplantae</taxon>
        <taxon>Streptophyta</taxon>
        <taxon>Embryophyta</taxon>
        <taxon>Tracheophyta</taxon>
        <taxon>Spermatophyta</taxon>
        <taxon>Magnoliopsida</taxon>
        <taxon>Liliopsida</taxon>
        <taxon>Poales</taxon>
        <taxon>Poaceae</taxon>
        <taxon>BOP clade</taxon>
        <taxon>Oryzoideae</taxon>
        <taxon>Oryzeae</taxon>
        <taxon>Oryzinae</taxon>
        <taxon>Oryza</taxon>
    </lineage>
</organism>
<feature type="region of interest" description="Disordered" evidence="1">
    <location>
        <begin position="180"/>
        <end position="205"/>
    </location>
</feature>
<evidence type="ECO:0000313" key="3">
    <source>
        <dbReference type="Proteomes" id="UP000006591"/>
    </source>
</evidence>
<sequence>MVVEGIVKLRPLYAARRKVPGAALRPLVWVLPGFTTNGSTSGPIDRKRPHGRRKVPIGGILVANSRVNERRGREGRRCSSGWGTATSVAERVPEQRAPGEGGGWERGRVSWPEQRKHELTFGRLSLEGERRGKWTKWIRRSEERLVVQGFEKWSCRGGDRPGLSGGRSWWREKRELRRRKDVGGGRGRYGTASAAAQITAHDNGP</sequence>
<accession>A0A0E0GYC5</accession>
<proteinExistence type="predicted"/>
<dbReference type="EnsemblPlants" id="ONIVA04G04100.1">
    <property type="protein sequence ID" value="ONIVA04G04100.1"/>
    <property type="gene ID" value="ONIVA04G04100"/>
</dbReference>
<reference evidence="2" key="2">
    <citation type="submission" date="2018-04" db="EMBL/GenBank/DDBJ databases">
        <title>OnivRS2 (Oryza nivara Reference Sequence Version 2).</title>
        <authorList>
            <person name="Zhang J."/>
            <person name="Kudrna D."/>
            <person name="Lee S."/>
            <person name="Talag J."/>
            <person name="Rajasekar S."/>
            <person name="Welchert J."/>
            <person name="Hsing Y.-I."/>
            <person name="Wing R.A."/>
        </authorList>
    </citation>
    <scope>NUCLEOTIDE SEQUENCE [LARGE SCALE GENOMIC DNA]</scope>
    <source>
        <strain evidence="2">SL10</strain>
    </source>
</reference>
<dbReference type="HOGENOM" id="CLU_1339413_0_0_1"/>
<protein>
    <submittedName>
        <fullName evidence="2">Uncharacterized protein</fullName>
    </submittedName>
</protein>
<dbReference type="Proteomes" id="UP000006591">
    <property type="component" value="Chromosome 4"/>
</dbReference>
<dbReference type="AlphaFoldDB" id="A0A0E0GYC5"/>